<feature type="chain" id="PRO_5043976753" evidence="1">
    <location>
        <begin position="23"/>
        <end position="78"/>
    </location>
</feature>
<keyword evidence="1" id="KW-0732">Signal</keyword>
<feature type="signal peptide" evidence="1">
    <location>
        <begin position="1"/>
        <end position="22"/>
    </location>
</feature>
<evidence type="ECO:0000313" key="2">
    <source>
        <dbReference type="EMBL" id="CAL1358577.1"/>
    </source>
</evidence>
<gene>
    <name evidence="2" type="ORF">LTRI10_LOCUS6124</name>
</gene>
<protein>
    <submittedName>
        <fullName evidence="2">Uncharacterized protein</fullName>
    </submittedName>
</protein>
<reference evidence="2 3" key="1">
    <citation type="submission" date="2024-04" db="EMBL/GenBank/DDBJ databases">
        <authorList>
            <person name="Fracassetti M."/>
        </authorList>
    </citation>
    <scope>NUCLEOTIDE SEQUENCE [LARGE SCALE GENOMIC DNA]</scope>
</reference>
<name>A0AAV2CRQ3_9ROSI</name>
<organism evidence="2 3">
    <name type="scientific">Linum trigynum</name>
    <dbReference type="NCBI Taxonomy" id="586398"/>
    <lineage>
        <taxon>Eukaryota</taxon>
        <taxon>Viridiplantae</taxon>
        <taxon>Streptophyta</taxon>
        <taxon>Embryophyta</taxon>
        <taxon>Tracheophyta</taxon>
        <taxon>Spermatophyta</taxon>
        <taxon>Magnoliopsida</taxon>
        <taxon>eudicotyledons</taxon>
        <taxon>Gunneridae</taxon>
        <taxon>Pentapetalae</taxon>
        <taxon>rosids</taxon>
        <taxon>fabids</taxon>
        <taxon>Malpighiales</taxon>
        <taxon>Linaceae</taxon>
        <taxon>Linum</taxon>
    </lineage>
</organism>
<dbReference type="EMBL" id="OZ034814">
    <property type="protein sequence ID" value="CAL1358577.1"/>
    <property type="molecule type" value="Genomic_DNA"/>
</dbReference>
<sequence>MSFSTLLDSLSTLFSAFTCCSGTLPATKSKHNFFPPPLPFSNSIPTLLLQVQIHNYLIELHSIRHGLISDLKFSVCPA</sequence>
<dbReference type="AlphaFoldDB" id="A0AAV2CRQ3"/>
<keyword evidence="3" id="KW-1185">Reference proteome</keyword>
<evidence type="ECO:0000313" key="3">
    <source>
        <dbReference type="Proteomes" id="UP001497516"/>
    </source>
</evidence>
<proteinExistence type="predicted"/>
<evidence type="ECO:0000256" key="1">
    <source>
        <dbReference type="SAM" id="SignalP"/>
    </source>
</evidence>
<accession>A0AAV2CRQ3</accession>
<dbReference type="Proteomes" id="UP001497516">
    <property type="component" value="Chromosome 10"/>
</dbReference>